<keyword evidence="3" id="KW-1185">Reference proteome</keyword>
<sequence>MLLKAALAAAPDIALSGGYLSTPWWLDDVHDIGQVILIGIGIVVGLLRIEAMWRARRSSSTSNPGDQS</sequence>
<keyword evidence="1" id="KW-0812">Transmembrane</keyword>
<evidence type="ECO:0000256" key="1">
    <source>
        <dbReference type="SAM" id="Phobius"/>
    </source>
</evidence>
<feature type="transmembrane region" description="Helical" evidence="1">
    <location>
        <begin position="32"/>
        <end position="49"/>
    </location>
</feature>
<evidence type="ECO:0000313" key="3">
    <source>
        <dbReference type="Proteomes" id="UP000225379"/>
    </source>
</evidence>
<dbReference type="Proteomes" id="UP000225379">
    <property type="component" value="Unassembled WGS sequence"/>
</dbReference>
<organism evidence="2 3">
    <name type="scientific">Azospirillum palustre</name>
    <dbReference type="NCBI Taxonomy" id="2044885"/>
    <lineage>
        <taxon>Bacteria</taxon>
        <taxon>Pseudomonadati</taxon>
        <taxon>Pseudomonadota</taxon>
        <taxon>Alphaproteobacteria</taxon>
        <taxon>Rhodospirillales</taxon>
        <taxon>Azospirillaceae</taxon>
        <taxon>Azospirillum</taxon>
    </lineage>
</organism>
<keyword evidence="1" id="KW-1133">Transmembrane helix</keyword>
<comment type="caution">
    <text evidence="2">The sequence shown here is derived from an EMBL/GenBank/DDBJ whole genome shotgun (WGS) entry which is preliminary data.</text>
</comment>
<protein>
    <submittedName>
        <fullName evidence="2">Uncharacterized protein</fullName>
    </submittedName>
</protein>
<dbReference type="EMBL" id="PDKW01000042">
    <property type="protein sequence ID" value="PGH55886.1"/>
    <property type="molecule type" value="Genomic_DNA"/>
</dbReference>
<dbReference type="AlphaFoldDB" id="A0A2B8BAW2"/>
<proteinExistence type="predicted"/>
<evidence type="ECO:0000313" key="2">
    <source>
        <dbReference type="EMBL" id="PGH55886.1"/>
    </source>
</evidence>
<gene>
    <name evidence="2" type="ORF">CRT60_21785</name>
</gene>
<accession>A0A2B8BAW2</accession>
<name>A0A2B8BAW2_9PROT</name>
<keyword evidence="1" id="KW-0472">Membrane</keyword>
<reference evidence="3" key="1">
    <citation type="submission" date="2017-10" db="EMBL/GenBank/DDBJ databases">
        <authorList>
            <person name="Kravchenko I.K."/>
            <person name="Grouzdev D.S."/>
        </authorList>
    </citation>
    <scope>NUCLEOTIDE SEQUENCE [LARGE SCALE GENOMIC DNA]</scope>
    <source>
        <strain evidence="3">B2</strain>
    </source>
</reference>